<proteinExistence type="predicted"/>
<gene>
    <name evidence="1" type="ORF">X777_16714</name>
</gene>
<sequence length="77" mass="8805">MVVKLFVKYTIMPLMQKLLNAFPSGLLKLRLGLKDQMNLQCRYVAVEDSCNNKTSDKVVYVKFSIVASQDGRNLEYS</sequence>
<keyword evidence="2" id="KW-1185">Reference proteome</keyword>
<dbReference type="Proteomes" id="UP000053097">
    <property type="component" value="Unassembled WGS sequence"/>
</dbReference>
<evidence type="ECO:0000313" key="1">
    <source>
        <dbReference type="EMBL" id="EZA47057.1"/>
    </source>
</evidence>
<organism evidence="1 2">
    <name type="scientific">Ooceraea biroi</name>
    <name type="common">Clonal raider ant</name>
    <name type="synonym">Cerapachys biroi</name>
    <dbReference type="NCBI Taxonomy" id="2015173"/>
    <lineage>
        <taxon>Eukaryota</taxon>
        <taxon>Metazoa</taxon>
        <taxon>Ecdysozoa</taxon>
        <taxon>Arthropoda</taxon>
        <taxon>Hexapoda</taxon>
        <taxon>Insecta</taxon>
        <taxon>Pterygota</taxon>
        <taxon>Neoptera</taxon>
        <taxon>Endopterygota</taxon>
        <taxon>Hymenoptera</taxon>
        <taxon>Apocrita</taxon>
        <taxon>Aculeata</taxon>
        <taxon>Formicoidea</taxon>
        <taxon>Formicidae</taxon>
        <taxon>Dorylinae</taxon>
        <taxon>Ooceraea</taxon>
    </lineage>
</organism>
<name>A0A026VTI8_OOCBI</name>
<dbReference type="AlphaFoldDB" id="A0A026VTI8"/>
<protein>
    <submittedName>
        <fullName evidence="1">Uncharacterized protein</fullName>
    </submittedName>
</protein>
<reference evidence="1 2" key="1">
    <citation type="journal article" date="2014" name="Curr. Biol.">
        <title>The genome of the clonal raider ant Cerapachys biroi.</title>
        <authorList>
            <person name="Oxley P.R."/>
            <person name="Ji L."/>
            <person name="Fetter-Pruneda I."/>
            <person name="McKenzie S.K."/>
            <person name="Li C."/>
            <person name="Hu H."/>
            <person name="Zhang G."/>
            <person name="Kronauer D.J."/>
        </authorList>
    </citation>
    <scope>NUCLEOTIDE SEQUENCE [LARGE SCALE GENOMIC DNA]</scope>
</reference>
<dbReference type="EMBL" id="KK107965">
    <property type="protein sequence ID" value="EZA47057.1"/>
    <property type="molecule type" value="Genomic_DNA"/>
</dbReference>
<accession>A0A026VTI8</accession>
<evidence type="ECO:0000313" key="2">
    <source>
        <dbReference type="Proteomes" id="UP000053097"/>
    </source>
</evidence>